<gene>
    <name evidence="1" type="ORF">LHA_2599</name>
</gene>
<organism evidence="1 2">
    <name type="scientific">Legionella hackeliae</name>
    <dbReference type="NCBI Taxonomy" id="449"/>
    <lineage>
        <taxon>Bacteria</taxon>
        <taxon>Pseudomonadati</taxon>
        <taxon>Pseudomonadota</taxon>
        <taxon>Gammaproteobacteria</taxon>
        <taxon>Legionellales</taxon>
        <taxon>Legionellaceae</taxon>
        <taxon>Legionella</taxon>
    </lineage>
</organism>
<dbReference type="STRING" id="449.LHA_2599"/>
<dbReference type="HOGENOM" id="CLU_026986_0_0_6"/>
<evidence type="ECO:0000313" key="2">
    <source>
        <dbReference type="Proteomes" id="UP000032803"/>
    </source>
</evidence>
<sequence length="772" mass="78901">MLRYSNTIFLKRILAFLWLGFMITTVFAGAPLWTFEPLTDTKIKVPANGTAIVQYRVTNQSRKTHTLTMQPMRGIRQITSGLNVCRNPFILRSKNSCILSLQINGSQLKRPITDGPVVCQQGNLNQCYRPSAANTLDITKGPLVDYTVGGSVFGLSGTLVLENNGDDALTINADGTFSFSHPLPPGSIYLVTVQSQPANQTCTVTNGSGTITNANITNVTVNCSINTRTVGGSVSGLAASQSVVLQNNGSDNLTVNSNGSFTFSTPVAQGATYNVTVLTQPSTQTCTVTNGSGTAGASNITNVQVTCATNAYTVGGTVSGLSGTVVLQNNGGDNLMLNSNGSFTFNTPVAQGAPYSVTVFTQPTGQTCSVTNGSGTIGGTNVTNVGVNCVTNTTTLSASASQLALSVKGLTEFGVAGTPSSGLARVITITNTGSNTAVNLAVTPPTWPTGTTNSTTCGSTLAASSSCTITITPGATATSDGTNPCSSGTAPVPGGVQVSADNATTVSSDVVVLGYGCVYQGGYVYAFDDTTPNTGSVGGKVATTSDQADAFPNGIVWSSNGGTGGGSGGSDLADTSYDTLPGIDNTSTSATGSPTYATFASFFSITYTNANPFTSASFSMCNGALDGSCNTENILTFYNQFITNNTLANGGTAPFTASTGPTNITYYAAGLCKQTIAGYSDWYLPAICEMGYGSLASGCGTSSTPTLQNIQSSLIDSSGLSSPDGIYWSSSESSGLPGRRAWYQAFSSGGGFQATPEKGSQNGVRCSRALTL</sequence>
<keyword evidence="2" id="KW-1185">Reference proteome</keyword>
<reference evidence="2" key="1">
    <citation type="submission" date="2014-09" db="EMBL/GenBank/DDBJ databases">
        <authorList>
            <person name="Gomez-Valero L."/>
        </authorList>
    </citation>
    <scope>NUCLEOTIDE SEQUENCE [LARGE SCALE GENOMIC DNA]</scope>
    <source>
        <strain evidence="2">ATCC35250</strain>
    </source>
</reference>
<proteinExistence type="predicted"/>
<evidence type="ECO:0000313" key="1">
    <source>
        <dbReference type="EMBL" id="CEK11603.1"/>
    </source>
</evidence>
<dbReference type="EMBL" id="LN681225">
    <property type="protein sequence ID" value="CEK11603.1"/>
    <property type="molecule type" value="Genomic_DNA"/>
</dbReference>
<dbReference type="Proteomes" id="UP000032803">
    <property type="component" value="Chromosome I"/>
</dbReference>
<evidence type="ECO:0008006" key="3">
    <source>
        <dbReference type="Google" id="ProtNLM"/>
    </source>
</evidence>
<protein>
    <recommendedName>
        <fullName evidence="3">Transmembrane protein</fullName>
    </recommendedName>
</protein>
<name>A0A0A8USD2_LEGHA</name>
<accession>A0A0A8USD2</accession>
<dbReference type="AlphaFoldDB" id="A0A0A8USD2"/>
<dbReference type="KEGG" id="lha:LHA_2599"/>